<accession>A0A0E9THX9</accession>
<dbReference type="EMBL" id="GBXM01056057">
    <property type="protein sequence ID" value="JAH52520.1"/>
    <property type="molecule type" value="Transcribed_RNA"/>
</dbReference>
<proteinExistence type="predicted"/>
<protein>
    <submittedName>
        <fullName evidence="1">Uncharacterized protein</fullName>
    </submittedName>
</protein>
<organism evidence="1">
    <name type="scientific">Anguilla anguilla</name>
    <name type="common">European freshwater eel</name>
    <name type="synonym">Muraena anguilla</name>
    <dbReference type="NCBI Taxonomy" id="7936"/>
    <lineage>
        <taxon>Eukaryota</taxon>
        <taxon>Metazoa</taxon>
        <taxon>Chordata</taxon>
        <taxon>Craniata</taxon>
        <taxon>Vertebrata</taxon>
        <taxon>Euteleostomi</taxon>
        <taxon>Actinopterygii</taxon>
        <taxon>Neopterygii</taxon>
        <taxon>Teleostei</taxon>
        <taxon>Anguilliformes</taxon>
        <taxon>Anguillidae</taxon>
        <taxon>Anguilla</taxon>
    </lineage>
</organism>
<sequence>MFVCINIDGVTNSSTVPTHINKVSVQLRGN</sequence>
<name>A0A0E9THX9_ANGAN</name>
<reference evidence="1" key="1">
    <citation type="submission" date="2014-11" db="EMBL/GenBank/DDBJ databases">
        <authorList>
            <person name="Amaro Gonzalez C."/>
        </authorList>
    </citation>
    <scope>NUCLEOTIDE SEQUENCE</scope>
</reference>
<evidence type="ECO:0000313" key="1">
    <source>
        <dbReference type="EMBL" id="JAH52520.1"/>
    </source>
</evidence>
<dbReference type="AlphaFoldDB" id="A0A0E9THX9"/>
<reference evidence="1" key="2">
    <citation type="journal article" date="2015" name="Fish Shellfish Immunol.">
        <title>Early steps in the European eel (Anguilla anguilla)-Vibrio vulnificus interaction in the gills: Role of the RtxA13 toxin.</title>
        <authorList>
            <person name="Callol A."/>
            <person name="Pajuelo D."/>
            <person name="Ebbesson L."/>
            <person name="Teles M."/>
            <person name="MacKenzie S."/>
            <person name="Amaro C."/>
        </authorList>
    </citation>
    <scope>NUCLEOTIDE SEQUENCE</scope>
</reference>